<dbReference type="RefSeq" id="WP_268044451.1">
    <property type="nucleotide sequence ID" value="NZ_CP104064.1"/>
</dbReference>
<dbReference type="EC" id="1.1.1.205" evidence="11 14"/>
<comment type="activity regulation">
    <text evidence="11">Mycophenolic acid (MPA) is a non-competitive inhibitor that prevents formation of the closed enzyme conformation by binding to the same site as the amobile flap. In contrast, mizoribine monophosphate (MZP) is a competitive inhibitor that induces the closed conformation. MPA is a potent inhibitor of mammalian IMPDHs but a poor inhibitor of the bacterial enzymes. MZP is a more potent inhibitor of bacterial IMPDH.</text>
</comment>
<evidence type="ECO:0000256" key="13">
    <source>
        <dbReference type="RuleBase" id="RU003927"/>
    </source>
</evidence>
<dbReference type="InterPro" id="IPR013785">
    <property type="entry name" value="Aldolase_TIM"/>
</dbReference>
<evidence type="ECO:0000313" key="17">
    <source>
        <dbReference type="Proteomes" id="UP001164803"/>
    </source>
</evidence>
<feature type="binding site" description="in other chain" evidence="11">
    <location>
        <position position="310"/>
    </location>
    <ligand>
        <name>K(+)</name>
        <dbReference type="ChEBI" id="CHEBI:29103"/>
        <note>ligand shared between two tetrameric partners</note>
    </ligand>
</feature>
<accession>A0ABY6Z2B2</accession>
<dbReference type="PANTHER" id="PTHR11911:SF111">
    <property type="entry name" value="INOSINE-5'-MONOPHOSPHATE DEHYDROGENASE"/>
    <property type="match status" value="1"/>
</dbReference>
<evidence type="ECO:0000256" key="12">
    <source>
        <dbReference type="PROSITE-ProRule" id="PRU00703"/>
    </source>
</evidence>
<keyword evidence="3 11" id="KW-0479">Metal-binding</keyword>
<evidence type="ECO:0000256" key="6">
    <source>
        <dbReference type="ARBA" id="ARBA00022958"/>
    </source>
</evidence>
<dbReference type="NCBIfam" id="TIGR01302">
    <property type="entry name" value="IMP_dehydrog"/>
    <property type="match status" value="1"/>
</dbReference>
<evidence type="ECO:0000256" key="8">
    <source>
        <dbReference type="ARBA" id="ARBA00023027"/>
    </source>
</evidence>
<evidence type="ECO:0000256" key="11">
    <source>
        <dbReference type="HAMAP-Rule" id="MF_01964"/>
    </source>
</evidence>
<dbReference type="PROSITE" id="PS51371">
    <property type="entry name" value="CBS"/>
    <property type="match status" value="2"/>
</dbReference>
<keyword evidence="5 11" id="KW-0658">Purine biosynthesis</keyword>
<dbReference type="EMBL" id="CP104064">
    <property type="protein sequence ID" value="WAH37020.1"/>
    <property type="molecule type" value="Genomic_DNA"/>
</dbReference>
<dbReference type="GO" id="GO:0003938">
    <property type="term" value="F:IMP dehydrogenase activity"/>
    <property type="evidence" value="ECO:0007669"/>
    <property type="project" value="UniProtKB-EC"/>
</dbReference>
<feature type="domain" description="CBS" evidence="15">
    <location>
        <begin position="159"/>
        <end position="219"/>
    </location>
</feature>
<evidence type="ECO:0000256" key="4">
    <source>
        <dbReference type="ARBA" id="ARBA00022749"/>
    </source>
</evidence>
<feature type="binding site" evidence="11">
    <location>
        <position position="474"/>
    </location>
    <ligand>
        <name>K(+)</name>
        <dbReference type="ChEBI" id="CHEBI:29103"/>
        <note>ligand shared between two tetrameric partners</note>
    </ligand>
</feature>
<dbReference type="InterPro" id="IPR005990">
    <property type="entry name" value="IMP_DH"/>
</dbReference>
<comment type="pathway">
    <text evidence="11 14">Purine metabolism; XMP biosynthesis via de novo pathway; XMP from IMP: step 1/1.</text>
</comment>
<feature type="binding site" evidence="11">
    <location>
        <position position="253"/>
    </location>
    <ligand>
        <name>NAD(+)</name>
        <dbReference type="ChEBI" id="CHEBI:57540"/>
    </ligand>
</feature>
<comment type="cofactor">
    <cofactor evidence="1 11">
        <name>K(+)</name>
        <dbReference type="ChEBI" id="CHEBI:29103"/>
    </cofactor>
</comment>
<feature type="binding site" evidence="11">
    <location>
        <begin position="366"/>
        <end position="367"/>
    </location>
    <ligand>
        <name>IMP</name>
        <dbReference type="ChEBI" id="CHEBI:58053"/>
    </ligand>
</feature>
<evidence type="ECO:0000256" key="5">
    <source>
        <dbReference type="ARBA" id="ARBA00022755"/>
    </source>
</evidence>
<dbReference type="Pfam" id="PF00478">
    <property type="entry name" value="IMPDH"/>
    <property type="match status" value="1"/>
</dbReference>
<feature type="binding site" description="in other chain" evidence="11">
    <location>
        <position position="307"/>
    </location>
    <ligand>
        <name>K(+)</name>
        <dbReference type="ChEBI" id="CHEBI:29103"/>
        <note>ligand shared between two tetrameric partners</note>
    </ligand>
</feature>
<comment type="similarity">
    <text evidence="2 11 13">Belongs to the IMPDH/GMPR family.</text>
</comment>
<evidence type="ECO:0000256" key="7">
    <source>
        <dbReference type="ARBA" id="ARBA00023002"/>
    </source>
</evidence>
<dbReference type="InterPro" id="IPR015875">
    <property type="entry name" value="IMP_DH/GMP_Rdtase_CS"/>
</dbReference>
<dbReference type="SUPFAM" id="SSF51412">
    <property type="entry name" value="Inosine monophosphate dehydrogenase (IMPDH)"/>
    <property type="match status" value="1"/>
</dbReference>
<evidence type="ECO:0000256" key="2">
    <source>
        <dbReference type="ARBA" id="ARBA00005502"/>
    </source>
</evidence>
<feature type="binding site" evidence="11">
    <location>
        <begin position="390"/>
        <end position="394"/>
    </location>
    <ligand>
        <name>IMP</name>
        <dbReference type="ChEBI" id="CHEBI:58053"/>
    </ligand>
</feature>
<dbReference type="Gene3D" id="3.20.20.70">
    <property type="entry name" value="Aldolase class I"/>
    <property type="match status" value="1"/>
</dbReference>
<feature type="binding site" evidence="11">
    <location>
        <begin position="303"/>
        <end position="305"/>
    </location>
    <ligand>
        <name>NAD(+)</name>
        <dbReference type="ChEBI" id="CHEBI:57540"/>
    </ligand>
</feature>
<keyword evidence="8 11" id="KW-0520">NAD</keyword>
<feature type="binding site" description="in other chain" evidence="11">
    <location>
        <position position="305"/>
    </location>
    <ligand>
        <name>K(+)</name>
        <dbReference type="ChEBI" id="CHEBI:29103"/>
        <note>ligand shared between two tetrameric partners</note>
    </ligand>
</feature>
<dbReference type="CDD" id="cd00381">
    <property type="entry name" value="IMPDH"/>
    <property type="match status" value="1"/>
</dbReference>
<sequence>MANAWETKFAQEGLTFDDVLLLPAHSTVLPRDVDVSTQLTTDIRLNIPVLSAAMDTVTNADMAIAMAREGGIGIVHKNMTIEEQAEEIDRVKRSESGVITNPIFLTPEHPIRDAEDLMAKYRISGVPIVETGTLRLVGIITNRDLRFERDYNRPIREVMSCGNLVTAPVGTTLQDAKELLRKHKIEKLPLVDRDGNLRGLITIKDIEKARRFPNSAKDTHGRLLVGGAVTVSQGFLDRVEALVNAQADVIVIDTAHGHSEGVLQGIRDARQKFPDIQIIAGNVATGDGAQALIDAGVNAVKVGIGPGSICTTRVVAGVGVPQVTAIYNCATVARKAGIPVIADGGIKYSGDIVKAIAAGASTVMIGSLLAGTEESPGEIEIYQGRQFKVYRGMGSIGAMKAGSSDRYFQGGEAKKLVPEGIEGRVAYRGPVSEILYQMVGGLRSGMGYAGANNIQKLQDESQLIRITAAGLRESHPHDVQITKEAPNYSI</sequence>
<evidence type="ECO:0000259" key="15">
    <source>
        <dbReference type="PROSITE" id="PS51371"/>
    </source>
</evidence>
<dbReference type="SMART" id="SM00116">
    <property type="entry name" value="CBS"/>
    <property type="match status" value="2"/>
</dbReference>
<gene>
    <name evidence="11 16" type="primary">guaB</name>
    <name evidence="16" type="ORF">NZD86_00080</name>
</gene>
<comment type="function">
    <text evidence="11">Catalyzes the conversion of inosine 5'-phosphate (IMP) to xanthosine 5'-phosphate (XMP), the first committed and rate-limiting step in the de novo synthesis of guanine nucleotides, and therefore plays an important role in the regulation of cell growth.</text>
</comment>
<keyword evidence="4 11" id="KW-0332">GMP biosynthesis</keyword>
<feature type="binding site" evidence="11">
    <location>
        <begin position="343"/>
        <end position="345"/>
    </location>
    <ligand>
        <name>IMP</name>
        <dbReference type="ChEBI" id="CHEBI:58053"/>
    </ligand>
</feature>
<keyword evidence="9 12" id="KW-0129">CBS domain</keyword>
<comment type="caution">
    <text evidence="11">Lacks conserved residue(s) required for the propagation of feature annotation.</text>
</comment>
<evidence type="ECO:0000256" key="1">
    <source>
        <dbReference type="ARBA" id="ARBA00001958"/>
    </source>
</evidence>
<comment type="subunit">
    <text evidence="11">Homotetramer.</text>
</comment>
<evidence type="ECO:0000256" key="9">
    <source>
        <dbReference type="ARBA" id="ARBA00023122"/>
    </source>
</evidence>
<evidence type="ECO:0000256" key="10">
    <source>
        <dbReference type="ARBA" id="ARBA00048028"/>
    </source>
</evidence>
<dbReference type="SMART" id="SM01240">
    <property type="entry name" value="IMPDH"/>
    <property type="match status" value="1"/>
</dbReference>
<dbReference type="HAMAP" id="MF_01964">
    <property type="entry name" value="IMPDH"/>
    <property type="match status" value="1"/>
</dbReference>
<keyword evidence="17" id="KW-1185">Reference proteome</keyword>
<organism evidence="16 17">
    <name type="scientific">Alicyclobacillus dauci</name>
    <dbReference type="NCBI Taxonomy" id="1475485"/>
    <lineage>
        <taxon>Bacteria</taxon>
        <taxon>Bacillati</taxon>
        <taxon>Bacillota</taxon>
        <taxon>Bacilli</taxon>
        <taxon>Bacillales</taxon>
        <taxon>Alicyclobacillaceae</taxon>
        <taxon>Alicyclobacillus</taxon>
    </lineage>
</organism>
<feature type="binding site" evidence="11">
    <location>
        <position position="419"/>
    </location>
    <ligand>
        <name>IMP</name>
        <dbReference type="ChEBI" id="CHEBI:58053"/>
    </ligand>
</feature>
<dbReference type="Proteomes" id="UP001164803">
    <property type="component" value="Chromosome"/>
</dbReference>
<dbReference type="CDD" id="cd04601">
    <property type="entry name" value="CBS_pair_IMPDH"/>
    <property type="match status" value="1"/>
</dbReference>
<dbReference type="InterPro" id="IPR046342">
    <property type="entry name" value="CBS_dom_sf"/>
</dbReference>
<keyword evidence="7 11" id="KW-0560">Oxidoreductase</keyword>
<dbReference type="PROSITE" id="PS00487">
    <property type="entry name" value="IMP_DH_GMP_RED"/>
    <property type="match status" value="1"/>
</dbReference>
<name>A0ABY6Z2B2_9BACL</name>
<dbReference type="Pfam" id="PF00571">
    <property type="entry name" value="CBS"/>
    <property type="match status" value="2"/>
</dbReference>
<dbReference type="SUPFAM" id="SSF54631">
    <property type="entry name" value="CBS-domain pair"/>
    <property type="match status" value="1"/>
</dbReference>
<dbReference type="InterPro" id="IPR001093">
    <property type="entry name" value="IMP_DH_GMPRt"/>
</dbReference>
<feature type="binding site" evidence="11">
    <location>
        <position position="308"/>
    </location>
    <ligand>
        <name>IMP</name>
        <dbReference type="ChEBI" id="CHEBI:58053"/>
    </ligand>
</feature>
<feature type="domain" description="CBS" evidence="15">
    <location>
        <begin position="98"/>
        <end position="155"/>
    </location>
</feature>
<comment type="catalytic activity">
    <reaction evidence="10 11 14">
        <text>IMP + NAD(+) + H2O = XMP + NADH + H(+)</text>
        <dbReference type="Rhea" id="RHEA:11708"/>
        <dbReference type="ChEBI" id="CHEBI:15377"/>
        <dbReference type="ChEBI" id="CHEBI:15378"/>
        <dbReference type="ChEBI" id="CHEBI:57464"/>
        <dbReference type="ChEBI" id="CHEBI:57540"/>
        <dbReference type="ChEBI" id="CHEBI:57945"/>
        <dbReference type="ChEBI" id="CHEBI:58053"/>
        <dbReference type="EC" id="1.1.1.205"/>
    </reaction>
</comment>
<feature type="binding site" evidence="11">
    <location>
        <position position="473"/>
    </location>
    <ligand>
        <name>K(+)</name>
        <dbReference type="ChEBI" id="CHEBI:29103"/>
        <note>ligand shared between two tetrameric partners</note>
    </ligand>
</feature>
<evidence type="ECO:0000256" key="14">
    <source>
        <dbReference type="RuleBase" id="RU003928"/>
    </source>
</evidence>
<evidence type="ECO:0000313" key="16">
    <source>
        <dbReference type="EMBL" id="WAH37020.1"/>
    </source>
</evidence>
<feature type="active site" description="Proton acceptor" evidence="11">
    <location>
        <position position="406"/>
    </location>
</feature>
<reference evidence="16" key="1">
    <citation type="submission" date="2022-08" db="EMBL/GenBank/DDBJ databases">
        <title>Alicyclobacillus dauci DSM2870, complete genome.</title>
        <authorList>
            <person name="Wang Q."/>
            <person name="Cai R."/>
            <person name="Wang Z."/>
        </authorList>
    </citation>
    <scope>NUCLEOTIDE SEQUENCE</scope>
    <source>
        <strain evidence="16">DSM 28700</strain>
    </source>
</reference>
<proteinExistence type="inferred from homology"/>
<dbReference type="PANTHER" id="PTHR11911">
    <property type="entry name" value="INOSINE-5-MONOPHOSPHATE DEHYDROGENASE RELATED"/>
    <property type="match status" value="1"/>
</dbReference>
<dbReference type="InterPro" id="IPR000644">
    <property type="entry name" value="CBS_dom"/>
</dbReference>
<dbReference type="PIRSF" id="PIRSF000130">
    <property type="entry name" value="IMPDH"/>
    <property type="match status" value="1"/>
</dbReference>
<feature type="binding site" evidence="11">
    <location>
        <position position="475"/>
    </location>
    <ligand>
        <name>K(+)</name>
        <dbReference type="ChEBI" id="CHEBI:29103"/>
        <note>ligand shared between two tetrameric partners</note>
    </ligand>
</feature>
<evidence type="ECO:0000256" key="3">
    <source>
        <dbReference type="ARBA" id="ARBA00022723"/>
    </source>
</evidence>
<protein>
    <recommendedName>
        <fullName evidence="11 14">Inosine-5'-monophosphate dehydrogenase</fullName>
        <shortName evidence="11">IMP dehydrogenase</shortName>
        <shortName evidence="11">IMPD</shortName>
        <shortName evidence="11">IMPDH</shortName>
        <ecNumber evidence="11 14">1.1.1.205</ecNumber>
    </recommendedName>
</protein>
<keyword evidence="6 11" id="KW-0630">Potassium</keyword>
<feature type="active site" description="Thioimidate intermediate" evidence="11">
    <location>
        <position position="310"/>
    </location>
</feature>